<accession>A0AAE1MGH2</accession>
<dbReference type="InterPro" id="IPR035979">
    <property type="entry name" value="RBD_domain_sf"/>
</dbReference>
<organism evidence="11 12">
    <name type="scientific">Acacia crassicarpa</name>
    <name type="common">northern wattle</name>
    <dbReference type="NCBI Taxonomy" id="499986"/>
    <lineage>
        <taxon>Eukaryota</taxon>
        <taxon>Viridiplantae</taxon>
        <taxon>Streptophyta</taxon>
        <taxon>Embryophyta</taxon>
        <taxon>Tracheophyta</taxon>
        <taxon>Spermatophyta</taxon>
        <taxon>Magnoliopsida</taxon>
        <taxon>eudicotyledons</taxon>
        <taxon>Gunneridae</taxon>
        <taxon>Pentapetalae</taxon>
        <taxon>rosids</taxon>
        <taxon>fabids</taxon>
        <taxon>Fabales</taxon>
        <taxon>Fabaceae</taxon>
        <taxon>Caesalpinioideae</taxon>
        <taxon>mimosoid clade</taxon>
        <taxon>Acacieae</taxon>
        <taxon>Acacia</taxon>
    </lineage>
</organism>
<dbReference type="InterPro" id="IPR012677">
    <property type="entry name" value="Nucleotide-bd_a/b_plait_sf"/>
</dbReference>
<dbReference type="Gene3D" id="3.30.70.330">
    <property type="match status" value="2"/>
</dbReference>
<dbReference type="GO" id="GO:0045087">
    <property type="term" value="P:innate immune response"/>
    <property type="evidence" value="ECO:0007669"/>
    <property type="project" value="UniProtKB-ARBA"/>
</dbReference>
<comment type="subcellular location">
    <subcellularLocation>
        <location evidence="1">Plastid</location>
        <location evidence="1">Chloroplast</location>
    </subcellularLocation>
</comment>
<dbReference type="GO" id="GO:1901259">
    <property type="term" value="P:chloroplast rRNA processing"/>
    <property type="evidence" value="ECO:0007669"/>
    <property type="project" value="TreeGrafter"/>
</dbReference>
<dbReference type="PANTHER" id="PTHR48025">
    <property type="entry name" value="OS02G0815200 PROTEIN"/>
    <property type="match status" value="1"/>
</dbReference>
<dbReference type="SMART" id="SM00360">
    <property type="entry name" value="RRM"/>
    <property type="match status" value="2"/>
</dbReference>
<evidence type="ECO:0000256" key="4">
    <source>
        <dbReference type="ARBA" id="ARBA00022664"/>
    </source>
</evidence>
<dbReference type="AlphaFoldDB" id="A0AAE1MGH2"/>
<dbReference type="SUPFAM" id="SSF54928">
    <property type="entry name" value="RNA-binding domain, RBD"/>
    <property type="match status" value="2"/>
</dbReference>
<dbReference type="PANTHER" id="PTHR48025:SF3">
    <property type="entry name" value="31 KDA RIBONUCLEOPROTEIN, CHLOROPLASTIC-RELATED"/>
    <property type="match status" value="1"/>
</dbReference>
<dbReference type="GO" id="GO:0006397">
    <property type="term" value="P:mRNA processing"/>
    <property type="evidence" value="ECO:0007669"/>
    <property type="project" value="UniProtKB-KW"/>
</dbReference>
<dbReference type="Proteomes" id="UP001293593">
    <property type="component" value="Unassembled WGS sequence"/>
</dbReference>
<sequence length="321" mass="35464">MPITSVPSLKTLTMAELRLLSLPSLTSNKTKHPFLSIPSKPFKLQGSCSNSSLFLPSLSLTKKTHNLSILTFVAQTSDWAQQDEDNTVTVDEEDVDDAEARLSDWEVDGEGAGIEGSEVEGESNEDDEFSKGGDFAEPPEDAKLFVGNLPYDVDSQRLAMLFEQAGTVEIAEVIYNRSTDQSRGFGFVTMSTVEEAEKAVEKFHRYELDGRLLTVNIAAPRGTQLERPPRAFEPSFRVYVGNLPWDVDNGRLEQIFSEHGKVVSARVVFDRETGRSRGFGFVTMSSETEMNDAIAALDGQSLDGRAIRVNVAEERPRRGGF</sequence>
<keyword evidence="7" id="KW-0687">Ribonucleoprotein</keyword>
<evidence type="ECO:0000256" key="9">
    <source>
        <dbReference type="SAM" id="MobiDB-lite"/>
    </source>
</evidence>
<dbReference type="CDD" id="cd21608">
    <property type="entry name" value="RRM2_NsCP33_like"/>
    <property type="match status" value="1"/>
</dbReference>
<evidence type="ECO:0000256" key="5">
    <source>
        <dbReference type="ARBA" id="ARBA00022737"/>
    </source>
</evidence>
<evidence type="ECO:0000313" key="11">
    <source>
        <dbReference type="EMBL" id="KAK4264444.1"/>
    </source>
</evidence>
<comment type="caution">
    <text evidence="11">The sequence shown here is derived from an EMBL/GenBank/DDBJ whole genome shotgun (WGS) entry which is preliminary data.</text>
</comment>
<dbReference type="GO" id="GO:0009451">
    <property type="term" value="P:RNA modification"/>
    <property type="evidence" value="ECO:0007669"/>
    <property type="project" value="UniProtKB-ARBA"/>
</dbReference>
<dbReference type="GO" id="GO:0003729">
    <property type="term" value="F:mRNA binding"/>
    <property type="evidence" value="ECO:0007669"/>
    <property type="project" value="TreeGrafter"/>
</dbReference>
<name>A0AAE1MGH2_9FABA</name>
<feature type="domain" description="RRM" evidence="10">
    <location>
        <begin position="236"/>
        <end position="314"/>
    </location>
</feature>
<dbReference type="FunFam" id="3.30.70.330:FF:000268">
    <property type="entry name" value="31 kDa ribonucleoprotein, chloroplastic"/>
    <property type="match status" value="1"/>
</dbReference>
<keyword evidence="4" id="KW-0507">mRNA processing</keyword>
<evidence type="ECO:0000256" key="7">
    <source>
        <dbReference type="ARBA" id="ARBA00023274"/>
    </source>
</evidence>
<keyword evidence="6 8" id="KW-0694">RNA-binding</keyword>
<reference evidence="11" key="1">
    <citation type="submission" date="2023-10" db="EMBL/GenBank/DDBJ databases">
        <title>Chromosome-level genome of the transformable northern wattle, Acacia crassicarpa.</title>
        <authorList>
            <person name="Massaro I."/>
            <person name="Sinha N.R."/>
            <person name="Poethig S."/>
            <person name="Leichty A.R."/>
        </authorList>
    </citation>
    <scope>NUCLEOTIDE SEQUENCE</scope>
    <source>
        <strain evidence="11">Acra3RX</strain>
        <tissue evidence="11">Leaf</tissue>
    </source>
</reference>
<evidence type="ECO:0000256" key="2">
    <source>
        <dbReference type="ARBA" id="ARBA00022528"/>
    </source>
</evidence>
<evidence type="ECO:0000259" key="10">
    <source>
        <dbReference type="PROSITE" id="PS50102"/>
    </source>
</evidence>
<evidence type="ECO:0000256" key="3">
    <source>
        <dbReference type="ARBA" id="ARBA00022640"/>
    </source>
</evidence>
<keyword evidence="12" id="KW-1185">Reference proteome</keyword>
<dbReference type="GO" id="GO:1990904">
    <property type="term" value="C:ribonucleoprotein complex"/>
    <property type="evidence" value="ECO:0007669"/>
    <property type="project" value="UniProtKB-KW"/>
</dbReference>
<dbReference type="InterPro" id="IPR000504">
    <property type="entry name" value="RRM_dom"/>
</dbReference>
<evidence type="ECO:0000256" key="8">
    <source>
        <dbReference type="PROSITE-ProRule" id="PRU00176"/>
    </source>
</evidence>
<feature type="domain" description="RRM" evidence="10">
    <location>
        <begin position="142"/>
        <end position="220"/>
    </location>
</feature>
<feature type="compositionally biased region" description="Acidic residues" evidence="9">
    <location>
        <begin position="117"/>
        <end position="128"/>
    </location>
</feature>
<dbReference type="GO" id="GO:0008266">
    <property type="term" value="F:poly(U) RNA binding"/>
    <property type="evidence" value="ECO:0007669"/>
    <property type="project" value="UniProtKB-ARBA"/>
</dbReference>
<evidence type="ECO:0000256" key="6">
    <source>
        <dbReference type="ARBA" id="ARBA00022884"/>
    </source>
</evidence>
<dbReference type="Pfam" id="PF00076">
    <property type="entry name" value="RRM_1"/>
    <property type="match status" value="2"/>
</dbReference>
<feature type="region of interest" description="Disordered" evidence="9">
    <location>
        <begin position="109"/>
        <end position="137"/>
    </location>
</feature>
<dbReference type="InterPro" id="IPR048289">
    <property type="entry name" value="RRM2_NsCP33-like"/>
</dbReference>
<dbReference type="EMBL" id="JAWXYG010000008">
    <property type="protein sequence ID" value="KAK4264444.1"/>
    <property type="molecule type" value="Genomic_DNA"/>
</dbReference>
<gene>
    <name evidence="11" type="ORF">QN277_025621</name>
</gene>
<proteinExistence type="predicted"/>
<keyword evidence="3" id="KW-0934">Plastid</keyword>
<dbReference type="FunFam" id="3.30.70.330:FF:000799">
    <property type="entry name" value="31 kDa ribonucleoprotein, chloroplastic"/>
    <property type="match status" value="1"/>
</dbReference>
<keyword evidence="2" id="KW-0150">Chloroplast</keyword>
<keyword evidence="5" id="KW-0677">Repeat</keyword>
<dbReference type="GO" id="GO:0009535">
    <property type="term" value="C:chloroplast thylakoid membrane"/>
    <property type="evidence" value="ECO:0007669"/>
    <property type="project" value="TreeGrafter"/>
</dbReference>
<dbReference type="PROSITE" id="PS50102">
    <property type="entry name" value="RRM"/>
    <property type="match status" value="2"/>
</dbReference>
<evidence type="ECO:0000256" key="1">
    <source>
        <dbReference type="ARBA" id="ARBA00004229"/>
    </source>
</evidence>
<dbReference type="InterPro" id="IPR050502">
    <property type="entry name" value="Euk_RNA-bind_prot"/>
</dbReference>
<protein>
    <recommendedName>
        <fullName evidence="10">RRM domain-containing protein</fullName>
    </recommendedName>
</protein>
<evidence type="ECO:0000313" key="12">
    <source>
        <dbReference type="Proteomes" id="UP001293593"/>
    </source>
</evidence>